<keyword evidence="1" id="KW-0812">Transmembrane</keyword>
<dbReference type="PANTHER" id="PTHR40057:SF1">
    <property type="entry name" value="SLR1162 PROTEIN"/>
    <property type="match status" value="1"/>
</dbReference>
<protein>
    <submittedName>
        <fullName evidence="2">Antibiotic biosynthesis monooxygenase</fullName>
    </submittedName>
</protein>
<accession>A0A544W1U7</accession>
<keyword evidence="2" id="KW-0560">Oxidoreductase</keyword>
<reference evidence="2 3" key="1">
    <citation type="submission" date="2018-10" db="EMBL/GenBank/DDBJ databases">
        <title>Draft genome of Mycobacterium hodleri strain B.</title>
        <authorList>
            <person name="Amande T.J."/>
            <person name="Mcgenity T.J."/>
        </authorList>
    </citation>
    <scope>NUCLEOTIDE SEQUENCE [LARGE SCALE GENOMIC DNA]</scope>
    <source>
        <strain evidence="2 3">B</strain>
    </source>
</reference>
<evidence type="ECO:0000313" key="3">
    <source>
        <dbReference type="Proteomes" id="UP000315759"/>
    </source>
</evidence>
<dbReference type="SUPFAM" id="SSF54909">
    <property type="entry name" value="Dimeric alpha+beta barrel"/>
    <property type="match status" value="1"/>
</dbReference>
<proteinExistence type="predicted"/>
<keyword evidence="2" id="KW-0503">Monooxygenase</keyword>
<name>A0A544W1U7_9MYCO</name>
<dbReference type="Proteomes" id="UP000315759">
    <property type="component" value="Unassembled WGS sequence"/>
</dbReference>
<evidence type="ECO:0000256" key="1">
    <source>
        <dbReference type="SAM" id="Phobius"/>
    </source>
</evidence>
<sequence>MTAIAVTVLHRPVEAHALDGWLAAVRAGCDRVDGFVGCVVSVHADERLDLAVAVSFAREEQLSTWLDGPEWAALLADGAAAGIRRASSDLVIVDDEPTPAGVGVFRHSVLAGRVDEFTCAQAALVDVSAGFAGYEGTVVVPTSAPGEWLSLIRFRTERLLAAWLGSRQRAEALPSLRSTLLKDFSTMSSTTPLGTTVRTSNGKTVMTPNWKSAMLVLLVLYPTVMVLSRFFGPMLDAVGAEPWLALWVSQVVSVSALQWWLMPAVTRPFRRWLDPVDGAGRRISVLGGATVVALYAVTLAVFASVKWLQFWDYVD</sequence>
<dbReference type="InterPro" id="IPR011008">
    <property type="entry name" value="Dimeric_a/b-barrel"/>
</dbReference>
<dbReference type="AlphaFoldDB" id="A0A544W1U7"/>
<keyword evidence="3" id="KW-1185">Reference proteome</keyword>
<dbReference type="RefSeq" id="WP_142552487.1">
    <property type="nucleotide sequence ID" value="NZ_VIFX01000014.1"/>
</dbReference>
<feature type="transmembrane region" description="Helical" evidence="1">
    <location>
        <begin position="213"/>
        <end position="231"/>
    </location>
</feature>
<feature type="transmembrane region" description="Helical" evidence="1">
    <location>
        <begin position="283"/>
        <end position="305"/>
    </location>
</feature>
<evidence type="ECO:0000313" key="2">
    <source>
        <dbReference type="EMBL" id="TQR86221.1"/>
    </source>
</evidence>
<keyword evidence="1" id="KW-0472">Membrane</keyword>
<dbReference type="PANTHER" id="PTHR40057">
    <property type="entry name" value="SLR1162 PROTEIN"/>
    <property type="match status" value="1"/>
</dbReference>
<feature type="transmembrane region" description="Helical" evidence="1">
    <location>
        <begin position="243"/>
        <end position="262"/>
    </location>
</feature>
<dbReference type="EMBL" id="VIFX01000014">
    <property type="protein sequence ID" value="TQR86221.1"/>
    <property type="molecule type" value="Genomic_DNA"/>
</dbReference>
<gene>
    <name evidence="2" type="ORF">D8S82_12970</name>
</gene>
<organism evidence="2 3">
    <name type="scientific">Mycolicibacterium hodleri</name>
    <dbReference type="NCBI Taxonomy" id="49897"/>
    <lineage>
        <taxon>Bacteria</taxon>
        <taxon>Bacillati</taxon>
        <taxon>Actinomycetota</taxon>
        <taxon>Actinomycetes</taxon>
        <taxon>Mycobacteriales</taxon>
        <taxon>Mycobacteriaceae</taxon>
        <taxon>Mycolicibacterium</taxon>
    </lineage>
</organism>
<keyword evidence="1" id="KW-1133">Transmembrane helix</keyword>
<dbReference type="GO" id="GO:0004497">
    <property type="term" value="F:monooxygenase activity"/>
    <property type="evidence" value="ECO:0007669"/>
    <property type="project" value="UniProtKB-KW"/>
</dbReference>
<comment type="caution">
    <text evidence="2">The sequence shown here is derived from an EMBL/GenBank/DDBJ whole genome shotgun (WGS) entry which is preliminary data.</text>
</comment>
<dbReference type="InterPro" id="IPR038762">
    <property type="entry name" value="ABM_predict"/>
</dbReference>